<dbReference type="EMBL" id="MLAK01000674">
    <property type="protein sequence ID" value="OHT08190.1"/>
    <property type="molecule type" value="Genomic_DNA"/>
</dbReference>
<proteinExistence type="predicted"/>
<dbReference type="RefSeq" id="XP_068361326.1">
    <property type="nucleotide sequence ID" value="XM_068503086.1"/>
</dbReference>
<comment type="caution">
    <text evidence="1">The sequence shown here is derived from an EMBL/GenBank/DDBJ whole genome shotgun (WGS) entry which is preliminary data.</text>
</comment>
<dbReference type="InterPro" id="IPR025533">
    <property type="entry name" value="DUF4419"/>
</dbReference>
<keyword evidence="2" id="KW-1185">Reference proteome</keyword>
<evidence type="ECO:0008006" key="3">
    <source>
        <dbReference type="Google" id="ProtNLM"/>
    </source>
</evidence>
<dbReference type="VEuPathDB" id="TrichDB:TRFO_23326"/>
<dbReference type="Proteomes" id="UP000179807">
    <property type="component" value="Unassembled WGS sequence"/>
</dbReference>
<accession>A0A1J4KF23</accession>
<dbReference type="PANTHER" id="PTHR31252:SF11">
    <property type="entry name" value="DUF4419 DOMAIN-CONTAINING PROTEIN"/>
    <property type="match status" value="1"/>
</dbReference>
<evidence type="ECO:0000313" key="2">
    <source>
        <dbReference type="Proteomes" id="UP000179807"/>
    </source>
</evidence>
<name>A0A1J4KF23_9EUKA</name>
<sequence length="372" mass="43482">MEIEKITLEIEKLTPPQCLLEEHSPEYIKNNYSNACASSLTNDLALNCDHPVLEGFVRAFIEHRPVTISPDIIWLLIVQGFSYHVEFNSEKLRSKFVDFQGKKTLKISTDLTDLSDPLKWENIFHSFVSQISKYTGEELTKTLTPNFSTTTPTSYTTGLISIMAAMKSYFNFCLTMFGCGIPSITIEGTLQDWEQILEKLKMIEKYELKWWVSKLYPIIEEIINTKKGKMNKDFWLQMVRYKDSKGFYDPSYIDGWICAFYPYNKEGKKNSLERIHDTNNLPNEVLTVPMKMTIINPGLPKELYQCQIYSGFFGLTQDSKTFNLKPEIGWIMVKKPVEKEEDEYEKIKKKFCKKKKELRRKQTQPKTEDYID</sequence>
<protein>
    <recommendedName>
        <fullName evidence="3">DUF4419 domain-containing protein</fullName>
    </recommendedName>
</protein>
<dbReference type="AlphaFoldDB" id="A0A1J4KF23"/>
<dbReference type="Pfam" id="PF14388">
    <property type="entry name" value="DUF4419"/>
    <property type="match status" value="1"/>
</dbReference>
<gene>
    <name evidence="1" type="ORF">TRFO_23326</name>
</gene>
<reference evidence="1" key="1">
    <citation type="submission" date="2016-10" db="EMBL/GenBank/DDBJ databases">
        <authorList>
            <person name="Benchimol M."/>
            <person name="Almeida L.G."/>
            <person name="Vasconcelos A.T."/>
            <person name="Perreira-Neves A."/>
            <person name="Rosa I.A."/>
            <person name="Tasca T."/>
            <person name="Bogo M.R."/>
            <person name="de Souza W."/>
        </authorList>
    </citation>
    <scope>NUCLEOTIDE SEQUENCE [LARGE SCALE GENOMIC DNA]</scope>
    <source>
        <strain evidence="1">K</strain>
    </source>
</reference>
<dbReference type="OrthoDB" id="9978173at2759"/>
<organism evidence="1 2">
    <name type="scientific">Tritrichomonas foetus</name>
    <dbReference type="NCBI Taxonomy" id="1144522"/>
    <lineage>
        <taxon>Eukaryota</taxon>
        <taxon>Metamonada</taxon>
        <taxon>Parabasalia</taxon>
        <taxon>Tritrichomonadida</taxon>
        <taxon>Tritrichomonadidae</taxon>
        <taxon>Tritrichomonas</taxon>
    </lineage>
</organism>
<dbReference type="PANTHER" id="PTHR31252">
    <property type="entry name" value="DUF4419 DOMAIN-CONTAINING PROTEIN"/>
    <property type="match status" value="1"/>
</dbReference>
<dbReference type="GeneID" id="94837790"/>
<evidence type="ECO:0000313" key="1">
    <source>
        <dbReference type="EMBL" id="OHT08190.1"/>
    </source>
</evidence>